<dbReference type="EMBL" id="CP003656">
    <property type="protein sequence ID" value="AFZ38340.1"/>
    <property type="molecule type" value="Genomic_DNA"/>
</dbReference>
<dbReference type="AlphaFoldDB" id="K9Y0I9"/>
<reference evidence="2" key="1">
    <citation type="journal article" date="2013" name="Proc. Natl. Acad. Sci. U.S.A.">
        <title>Improving the coverage of the cyanobacterial phylum using diversity-driven genome sequencing.</title>
        <authorList>
            <person name="Shih P.M."/>
            <person name="Wu D."/>
            <person name="Latifi A."/>
            <person name="Axen S.D."/>
            <person name="Fewer D.P."/>
            <person name="Talla E."/>
            <person name="Calteau A."/>
            <person name="Cai F."/>
            <person name="Tandeau de Marsac N."/>
            <person name="Rippka R."/>
            <person name="Herdman M."/>
            <person name="Sivonen K."/>
            <person name="Coursin T."/>
            <person name="Laurent T."/>
            <person name="Goodwin L."/>
            <person name="Nolan M."/>
            <person name="Davenport K.W."/>
            <person name="Han C.S."/>
            <person name="Rubin E.M."/>
            <person name="Eisen J.A."/>
            <person name="Woyke T."/>
            <person name="Gugger M."/>
            <person name="Kerfeld C.A."/>
        </authorList>
    </citation>
    <scope>NUCLEOTIDE SEQUENCE [LARGE SCALE GENOMIC DNA]</scope>
    <source>
        <strain evidence="2">ATCC 29371 / PCC 7437</strain>
        <plasmid evidence="2">Plasmid pSTA7437.03</plasmid>
    </source>
</reference>
<keyword evidence="2" id="KW-1185">Reference proteome</keyword>
<dbReference type="Proteomes" id="UP000010473">
    <property type="component" value="Plasmid pSTA7437.03"/>
</dbReference>
<evidence type="ECO:0000313" key="1">
    <source>
        <dbReference type="EMBL" id="AFZ38340.1"/>
    </source>
</evidence>
<dbReference type="KEGG" id="scs:Sta7437_4913"/>
<name>K9Y0I9_STAC7</name>
<sequence>MMSRRTENVTRVDVRIPNELYEEIVAIALHHFNAKIHHRSNKPEVTPTILELIKIGIAHIESMLPVTKDLTNQKVTDELRQQIELLNLRLRTVENKLLGVNITAPIAKSETTGDEKILSDMELSELLGVSNLLISDYRVKGKKPRGQALAKALTEQWEVKGEGWVRKSS</sequence>
<protein>
    <submittedName>
        <fullName evidence="1">Uncharacterized protein</fullName>
    </submittedName>
</protein>
<dbReference type="RefSeq" id="WP_015195716.1">
    <property type="nucleotide sequence ID" value="NC_019750.1"/>
</dbReference>
<gene>
    <name evidence="1" type="ordered locus">Sta7437_4913</name>
</gene>
<organism evidence="1 2">
    <name type="scientific">Stanieria cyanosphaera (strain ATCC 29371 / PCC 7437)</name>
    <dbReference type="NCBI Taxonomy" id="111780"/>
    <lineage>
        <taxon>Bacteria</taxon>
        <taxon>Bacillati</taxon>
        <taxon>Cyanobacteriota</taxon>
        <taxon>Cyanophyceae</taxon>
        <taxon>Pleurocapsales</taxon>
        <taxon>Dermocarpellaceae</taxon>
        <taxon>Stanieria</taxon>
    </lineage>
</organism>
<keyword evidence="1" id="KW-0614">Plasmid</keyword>
<proteinExistence type="predicted"/>
<evidence type="ECO:0000313" key="2">
    <source>
        <dbReference type="Proteomes" id="UP000010473"/>
    </source>
</evidence>
<accession>K9Y0I9</accession>
<geneLocation type="plasmid" evidence="1 2">
    <name>pSTA7437.03</name>
</geneLocation>
<dbReference type="HOGENOM" id="CLU_1577560_0_0_3"/>